<gene>
    <name evidence="2" type="ORF">DSM104440_03086</name>
</gene>
<dbReference type="AlphaFoldDB" id="A0A6M4HE46"/>
<dbReference type="RefSeq" id="WP_171164222.1">
    <property type="nucleotide sequence ID" value="NZ_CP053073.1"/>
</dbReference>
<dbReference type="EMBL" id="CP053073">
    <property type="protein sequence ID" value="QJR16257.1"/>
    <property type="molecule type" value="Genomic_DNA"/>
</dbReference>
<proteinExistence type="predicted"/>
<feature type="transmembrane region" description="Helical" evidence="1">
    <location>
        <begin position="20"/>
        <end position="44"/>
    </location>
</feature>
<accession>A0A6M4HE46</accession>
<dbReference type="InParanoid" id="A0A6M4HE46"/>
<reference evidence="2 3" key="1">
    <citation type="submission" date="2020-04" db="EMBL/GenBank/DDBJ databases">
        <title>Usitatibacter rugosus gen. nov., sp. nov. and Usitatibacter palustris sp. nov., novel members of Usitatibacteraceae fam. nov. within the order Nitrosomonadales isolated from soil.</title>
        <authorList>
            <person name="Huber K.J."/>
            <person name="Neumann-Schaal M."/>
            <person name="Geppert A."/>
            <person name="Luckner M."/>
            <person name="Wanner G."/>
            <person name="Overmann J."/>
        </authorList>
    </citation>
    <scope>NUCLEOTIDE SEQUENCE [LARGE SCALE GENOMIC DNA]</scope>
    <source>
        <strain evidence="2 3">Swamp67</strain>
    </source>
</reference>
<evidence type="ECO:0008006" key="4">
    <source>
        <dbReference type="Google" id="ProtNLM"/>
    </source>
</evidence>
<keyword evidence="1" id="KW-1133">Transmembrane helix</keyword>
<keyword evidence="1" id="KW-0472">Membrane</keyword>
<evidence type="ECO:0000313" key="3">
    <source>
        <dbReference type="Proteomes" id="UP000503096"/>
    </source>
</evidence>
<keyword evidence="1" id="KW-0812">Transmembrane</keyword>
<evidence type="ECO:0000256" key="1">
    <source>
        <dbReference type="SAM" id="Phobius"/>
    </source>
</evidence>
<name>A0A6M4HE46_9PROT</name>
<feature type="transmembrane region" description="Helical" evidence="1">
    <location>
        <begin position="81"/>
        <end position="104"/>
    </location>
</feature>
<keyword evidence="3" id="KW-1185">Reference proteome</keyword>
<organism evidence="2 3">
    <name type="scientific">Usitatibacter palustris</name>
    <dbReference type="NCBI Taxonomy" id="2732487"/>
    <lineage>
        <taxon>Bacteria</taxon>
        <taxon>Pseudomonadati</taxon>
        <taxon>Pseudomonadota</taxon>
        <taxon>Betaproteobacteria</taxon>
        <taxon>Nitrosomonadales</taxon>
        <taxon>Usitatibacteraceae</taxon>
        <taxon>Usitatibacter</taxon>
    </lineage>
</organism>
<dbReference type="Proteomes" id="UP000503096">
    <property type="component" value="Chromosome"/>
</dbReference>
<feature type="transmembrane region" description="Helical" evidence="1">
    <location>
        <begin position="110"/>
        <end position="130"/>
    </location>
</feature>
<evidence type="ECO:0000313" key="2">
    <source>
        <dbReference type="EMBL" id="QJR16257.1"/>
    </source>
</evidence>
<feature type="transmembrane region" description="Helical" evidence="1">
    <location>
        <begin position="50"/>
        <end position="69"/>
    </location>
</feature>
<sequence>MSAITTFATDPAILLRRVLVVDAITCTAMGVALLAAATPLSALLNLPAGLLQYAGLGLLPIAAFVGWIATRRGVYSPGVRVVIAGNVLWALASLALVASAWVSPNLLGEAFIVLQAAAVVVLAVLEGIALHRTSA</sequence>
<protein>
    <recommendedName>
        <fullName evidence="4">Integral membrane protein</fullName>
    </recommendedName>
</protein>
<dbReference type="KEGG" id="upl:DSM104440_03086"/>